<name>A0ABW4TZP8_9SPHN</name>
<dbReference type="Pfam" id="PF02424">
    <property type="entry name" value="ApbE"/>
    <property type="match status" value="1"/>
</dbReference>
<evidence type="ECO:0000256" key="10">
    <source>
        <dbReference type="ARBA" id="ARBA00048540"/>
    </source>
</evidence>
<evidence type="ECO:0000256" key="1">
    <source>
        <dbReference type="ARBA" id="ARBA00001946"/>
    </source>
</evidence>
<dbReference type="InterPro" id="IPR024932">
    <property type="entry name" value="ApbE"/>
</dbReference>
<comment type="caution">
    <text evidence="12">The sequence shown here is derived from an EMBL/GenBank/DDBJ whole genome shotgun (WGS) entry which is preliminary data.</text>
</comment>
<dbReference type="RefSeq" id="WP_380928615.1">
    <property type="nucleotide sequence ID" value="NZ_JBHUGS010000002.1"/>
</dbReference>
<keyword evidence="4 11" id="KW-0285">Flavoprotein</keyword>
<evidence type="ECO:0000256" key="11">
    <source>
        <dbReference type="PIRNR" id="PIRNR006268"/>
    </source>
</evidence>
<dbReference type="PANTHER" id="PTHR30040:SF2">
    <property type="entry name" value="FAD:PROTEIN FMN TRANSFERASE"/>
    <property type="match status" value="1"/>
</dbReference>
<protein>
    <recommendedName>
        <fullName evidence="3 11">FAD:protein FMN transferase</fullName>
        <ecNumber evidence="2 11">2.7.1.180</ecNumber>
    </recommendedName>
    <alternativeName>
        <fullName evidence="9 11">Flavin transferase</fullName>
    </alternativeName>
</protein>
<dbReference type="PANTHER" id="PTHR30040">
    <property type="entry name" value="THIAMINE BIOSYNTHESIS LIPOPROTEIN APBE"/>
    <property type="match status" value="1"/>
</dbReference>
<evidence type="ECO:0000256" key="6">
    <source>
        <dbReference type="ARBA" id="ARBA00022723"/>
    </source>
</evidence>
<dbReference type="Gene3D" id="3.10.520.10">
    <property type="entry name" value="ApbE-like domains"/>
    <property type="match status" value="1"/>
</dbReference>
<dbReference type="EC" id="2.7.1.180" evidence="2 11"/>
<keyword evidence="7 11" id="KW-0274">FAD</keyword>
<dbReference type="InterPro" id="IPR003374">
    <property type="entry name" value="ApbE-like_sf"/>
</dbReference>
<evidence type="ECO:0000313" key="12">
    <source>
        <dbReference type="EMBL" id="MFD1950501.1"/>
    </source>
</evidence>
<proteinExistence type="inferred from homology"/>
<sequence>MRIALTSRIAPDAFARRNPSLPIVTLQGETMGTVWRVLFACPRTTDPRTIERAITTRLAGLVAEMSHWDQTSLLSEFNQAPAGYQLSLPPDFARVVATALTIAEASDGAYDPTIGRLVDLWGYGPPGPMPTPDAQHVATVHDAAGWQKLQFEPGTRRIRQPGGLALDLSGIAKGDAVDAVAELLATQGILDCLVEIGGELTGRGIRPDGDPWWVDLETPPGTTIAPLRLALHDLAVATSGNAIRGDHTLDPRTGHPVKNGVVSATVIHPRAGNADAWATALTVMGGKAGMTLATEHDLAARIVEQHAGITIEHLSPALAAMMED</sequence>
<evidence type="ECO:0000256" key="3">
    <source>
        <dbReference type="ARBA" id="ARBA00016337"/>
    </source>
</evidence>
<evidence type="ECO:0000256" key="2">
    <source>
        <dbReference type="ARBA" id="ARBA00011955"/>
    </source>
</evidence>
<comment type="similarity">
    <text evidence="11">Belongs to the ApbE family.</text>
</comment>
<dbReference type="Proteomes" id="UP001597400">
    <property type="component" value="Unassembled WGS sequence"/>
</dbReference>
<keyword evidence="13" id="KW-1185">Reference proteome</keyword>
<keyword evidence="6 11" id="KW-0479">Metal-binding</keyword>
<evidence type="ECO:0000256" key="5">
    <source>
        <dbReference type="ARBA" id="ARBA00022679"/>
    </source>
</evidence>
<evidence type="ECO:0000256" key="8">
    <source>
        <dbReference type="ARBA" id="ARBA00022842"/>
    </source>
</evidence>
<evidence type="ECO:0000256" key="4">
    <source>
        <dbReference type="ARBA" id="ARBA00022630"/>
    </source>
</evidence>
<keyword evidence="8 11" id="KW-0460">Magnesium</keyword>
<dbReference type="PIRSF" id="PIRSF006268">
    <property type="entry name" value="ApbE"/>
    <property type="match status" value="1"/>
</dbReference>
<comment type="catalytic activity">
    <reaction evidence="10 11">
        <text>L-threonyl-[protein] + FAD = FMN-L-threonyl-[protein] + AMP + H(+)</text>
        <dbReference type="Rhea" id="RHEA:36847"/>
        <dbReference type="Rhea" id="RHEA-COMP:11060"/>
        <dbReference type="Rhea" id="RHEA-COMP:11061"/>
        <dbReference type="ChEBI" id="CHEBI:15378"/>
        <dbReference type="ChEBI" id="CHEBI:30013"/>
        <dbReference type="ChEBI" id="CHEBI:57692"/>
        <dbReference type="ChEBI" id="CHEBI:74257"/>
        <dbReference type="ChEBI" id="CHEBI:456215"/>
        <dbReference type="EC" id="2.7.1.180"/>
    </reaction>
</comment>
<evidence type="ECO:0000313" key="13">
    <source>
        <dbReference type="Proteomes" id="UP001597400"/>
    </source>
</evidence>
<reference evidence="13" key="1">
    <citation type="journal article" date="2019" name="Int. J. Syst. Evol. Microbiol.">
        <title>The Global Catalogue of Microorganisms (GCM) 10K type strain sequencing project: providing services to taxonomists for standard genome sequencing and annotation.</title>
        <authorList>
            <consortium name="The Broad Institute Genomics Platform"/>
            <consortium name="The Broad Institute Genome Sequencing Center for Infectious Disease"/>
            <person name="Wu L."/>
            <person name="Ma J."/>
        </authorList>
    </citation>
    <scope>NUCLEOTIDE SEQUENCE [LARGE SCALE GENOMIC DNA]</scope>
    <source>
        <strain evidence="13">CGMCC 1.12702</strain>
    </source>
</reference>
<evidence type="ECO:0000256" key="7">
    <source>
        <dbReference type="ARBA" id="ARBA00022827"/>
    </source>
</evidence>
<evidence type="ECO:0000256" key="9">
    <source>
        <dbReference type="ARBA" id="ARBA00031306"/>
    </source>
</evidence>
<organism evidence="12 13">
    <name type="scientific">Sphingomonas arantia</name>
    <dbReference type="NCBI Taxonomy" id="1460676"/>
    <lineage>
        <taxon>Bacteria</taxon>
        <taxon>Pseudomonadati</taxon>
        <taxon>Pseudomonadota</taxon>
        <taxon>Alphaproteobacteria</taxon>
        <taxon>Sphingomonadales</taxon>
        <taxon>Sphingomonadaceae</taxon>
        <taxon>Sphingomonas</taxon>
    </lineage>
</organism>
<keyword evidence="5 11" id="KW-0808">Transferase</keyword>
<comment type="cofactor">
    <cofactor evidence="1">
        <name>Mg(2+)</name>
        <dbReference type="ChEBI" id="CHEBI:18420"/>
    </cofactor>
</comment>
<accession>A0ABW4TZP8</accession>
<dbReference type="GO" id="GO:0016740">
    <property type="term" value="F:transferase activity"/>
    <property type="evidence" value="ECO:0007669"/>
    <property type="project" value="UniProtKB-KW"/>
</dbReference>
<dbReference type="SUPFAM" id="SSF143631">
    <property type="entry name" value="ApbE-like"/>
    <property type="match status" value="1"/>
</dbReference>
<dbReference type="EMBL" id="JBHUGS010000002">
    <property type="protein sequence ID" value="MFD1950501.1"/>
    <property type="molecule type" value="Genomic_DNA"/>
</dbReference>
<gene>
    <name evidence="12" type="ORF">ACFSGX_06945</name>
</gene>